<feature type="zinc finger region" description="dksA C4-type" evidence="4">
    <location>
        <begin position="78"/>
        <end position="102"/>
    </location>
</feature>
<dbReference type="PANTHER" id="PTHR33823">
    <property type="entry name" value="RNA POLYMERASE-BINDING TRANSCRIPTION FACTOR DKSA-RELATED"/>
    <property type="match status" value="1"/>
</dbReference>
<dbReference type="AlphaFoldDB" id="A0A0A1YNX9"/>
<dbReference type="eggNOG" id="COG1734">
    <property type="taxonomic scope" value="Bacteria"/>
</dbReference>
<feature type="domain" description="Zinc finger DksA/TraR C4-type" evidence="5">
    <location>
        <begin position="73"/>
        <end position="105"/>
    </location>
</feature>
<dbReference type="EMBL" id="AWSQ01000001">
    <property type="protein sequence ID" value="KFX71610.1"/>
    <property type="molecule type" value="Genomic_DNA"/>
</dbReference>
<evidence type="ECO:0000256" key="3">
    <source>
        <dbReference type="ARBA" id="ARBA00022833"/>
    </source>
</evidence>
<keyword evidence="2" id="KW-0863">Zinc-finger</keyword>
<dbReference type="Gene3D" id="1.20.120.910">
    <property type="entry name" value="DksA, coiled-coil domain"/>
    <property type="match status" value="1"/>
</dbReference>
<organism evidence="7 8">
    <name type="scientific">Pseudomonas taeanensis MS-3</name>
    <dbReference type="NCBI Taxonomy" id="1395571"/>
    <lineage>
        <taxon>Bacteria</taxon>
        <taxon>Pseudomonadati</taxon>
        <taxon>Pseudomonadota</taxon>
        <taxon>Gammaproteobacteria</taxon>
        <taxon>Pseudomonadales</taxon>
        <taxon>Pseudomonadaceae</taxon>
        <taxon>Pseudomonas</taxon>
    </lineage>
</organism>
<evidence type="ECO:0000256" key="1">
    <source>
        <dbReference type="ARBA" id="ARBA00022723"/>
    </source>
</evidence>
<comment type="caution">
    <text evidence="7">The sequence shown here is derived from an EMBL/GenBank/DDBJ whole genome shotgun (WGS) entry which is preliminary data.</text>
</comment>
<keyword evidence="1" id="KW-0479">Metal-binding</keyword>
<reference evidence="7 8" key="1">
    <citation type="journal article" date="2014" name="Genome Announc.">
        <title>Draft Genome Sequence of Petroleum Oil-Degrading Marine Bacterium Pseudomonas taeanensis Strain MS-3, Isolated from a Crude Oil-Contaminated Seashore.</title>
        <authorList>
            <person name="Lee S.Y."/>
            <person name="Kim S.H."/>
            <person name="Lee D.G."/>
            <person name="Shin S."/>
            <person name="Yun S.H."/>
            <person name="Choi C.W."/>
            <person name="Chung Y.H."/>
            <person name="Choi J.S."/>
            <person name="Kahng H.Y."/>
            <person name="Kim S.I."/>
        </authorList>
    </citation>
    <scope>NUCLEOTIDE SEQUENCE [LARGE SCALE GENOMIC DNA]</scope>
    <source>
        <strain evidence="7 8">MS-3</strain>
    </source>
</reference>
<dbReference type="Proteomes" id="UP000030063">
    <property type="component" value="Unassembled WGS sequence"/>
</dbReference>
<accession>A0A0A1YNX9</accession>
<evidence type="ECO:0000259" key="6">
    <source>
        <dbReference type="Pfam" id="PF21173"/>
    </source>
</evidence>
<evidence type="ECO:0000259" key="5">
    <source>
        <dbReference type="Pfam" id="PF01258"/>
    </source>
</evidence>
<dbReference type="SUPFAM" id="SSF57716">
    <property type="entry name" value="Glucocorticoid receptor-like (DNA-binding domain)"/>
    <property type="match status" value="1"/>
</dbReference>
<dbReference type="InterPro" id="IPR000962">
    <property type="entry name" value="Znf_DskA_TraR"/>
</dbReference>
<dbReference type="PROSITE" id="PS51128">
    <property type="entry name" value="ZF_DKSA_2"/>
    <property type="match status" value="1"/>
</dbReference>
<dbReference type="GO" id="GO:0008270">
    <property type="term" value="F:zinc ion binding"/>
    <property type="evidence" value="ECO:0007669"/>
    <property type="project" value="UniProtKB-KW"/>
</dbReference>
<proteinExistence type="predicted"/>
<dbReference type="PANTHER" id="PTHR33823:SF4">
    <property type="entry name" value="GENERAL STRESS PROTEIN 16O"/>
    <property type="match status" value="1"/>
</dbReference>
<keyword evidence="3" id="KW-0862">Zinc</keyword>
<dbReference type="Pfam" id="PF01258">
    <property type="entry name" value="zf-dskA_traR"/>
    <property type="match status" value="1"/>
</dbReference>
<dbReference type="Pfam" id="PF21173">
    <property type="entry name" value="DksA-like_N"/>
    <property type="match status" value="1"/>
</dbReference>
<name>A0A0A1YNX9_9PSED</name>
<evidence type="ECO:0000256" key="2">
    <source>
        <dbReference type="ARBA" id="ARBA00022771"/>
    </source>
</evidence>
<dbReference type="STRING" id="1395571.TMS3_0106715"/>
<evidence type="ECO:0000313" key="8">
    <source>
        <dbReference type="Proteomes" id="UP000030063"/>
    </source>
</evidence>
<protein>
    <submittedName>
        <fullName evidence="7">Conjugal transfer protein TraR</fullName>
    </submittedName>
</protein>
<dbReference type="RefSeq" id="WP_029866159.1">
    <property type="nucleotide sequence ID" value="NZ_AWSQ01000001.1"/>
</dbReference>
<dbReference type="OrthoDB" id="6064855at2"/>
<evidence type="ECO:0000313" key="7">
    <source>
        <dbReference type="EMBL" id="KFX71610.1"/>
    </source>
</evidence>
<gene>
    <name evidence="7" type="ORF">TMS3_0106715</name>
</gene>
<dbReference type="InterPro" id="IPR048487">
    <property type="entry name" value="DksA-like_N"/>
</dbReference>
<evidence type="ECO:0000256" key="4">
    <source>
        <dbReference type="PROSITE-ProRule" id="PRU00510"/>
    </source>
</evidence>
<sequence>MPAFDPHAALDALLAEYSARANAIRRDLARSHSPDFAEQALQRQNDEVLEALQAEAEAGMRKVGLAKLRLAEGTYGDCLRCGEPIEPARLQVLPACEYCLRCAEQASEAGH</sequence>
<feature type="domain" description="DnaK suppressor protein-like N-terminal" evidence="6">
    <location>
        <begin position="10"/>
        <end position="63"/>
    </location>
</feature>
<keyword evidence="8" id="KW-1185">Reference proteome</keyword>